<keyword evidence="4" id="KW-0418">Kinase</keyword>
<keyword evidence="2" id="KW-0812">Transmembrane</keyword>
<accession>A0A7Y0HZ24</accession>
<name>A0A7Y0HZ24_9BIFI</name>
<evidence type="ECO:0000259" key="3">
    <source>
        <dbReference type="Pfam" id="PF07730"/>
    </source>
</evidence>
<dbReference type="GO" id="GO:0046983">
    <property type="term" value="F:protein dimerization activity"/>
    <property type="evidence" value="ECO:0007669"/>
    <property type="project" value="InterPro"/>
</dbReference>
<dbReference type="RefSeq" id="WP_169274924.1">
    <property type="nucleotide sequence ID" value="NZ_JAAIIH010000001.1"/>
</dbReference>
<feature type="transmembrane region" description="Helical" evidence="2">
    <location>
        <begin position="168"/>
        <end position="189"/>
    </location>
</feature>
<feature type="domain" description="Signal transduction histidine kinase subgroup 3 dimerisation and phosphoacceptor" evidence="3">
    <location>
        <begin position="222"/>
        <end position="293"/>
    </location>
</feature>
<dbReference type="GO" id="GO:0000155">
    <property type="term" value="F:phosphorelay sensor kinase activity"/>
    <property type="evidence" value="ECO:0007669"/>
    <property type="project" value="InterPro"/>
</dbReference>
<comment type="caution">
    <text evidence="4">The sequence shown here is derived from an EMBL/GenBank/DDBJ whole genome shotgun (WGS) entry which is preliminary data.</text>
</comment>
<dbReference type="EMBL" id="JAAIIH010000001">
    <property type="protein sequence ID" value="NMM99769.1"/>
    <property type="molecule type" value="Genomic_DNA"/>
</dbReference>
<evidence type="ECO:0000313" key="4">
    <source>
        <dbReference type="EMBL" id="NMM99769.1"/>
    </source>
</evidence>
<dbReference type="Gene3D" id="3.30.565.10">
    <property type="entry name" value="Histidine kinase-like ATPase, C-terminal domain"/>
    <property type="match status" value="1"/>
</dbReference>
<protein>
    <submittedName>
        <fullName evidence="4">Histidine kinase</fullName>
    </submittedName>
</protein>
<evidence type="ECO:0000256" key="1">
    <source>
        <dbReference type="SAM" id="MobiDB-lite"/>
    </source>
</evidence>
<keyword evidence="2" id="KW-0472">Membrane</keyword>
<feature type="region of interest" description="Disordered" evidence="1">
    <location>
        <begin position="1"/>
        <end position="23"/>
    </location>
</feature>
<evidence type="ECO:0000256" key="2">
    <source>
        <dbReference type="SAM" id="Phobius"/>
    </source>
</evidence>
<dbReference type="InterPro" id="IPR036890">
    <property type="entry name" value="HATPase_C_sf"/>
</dbReference>
<organism evidence="4 5">
    <name type="scientific">Bifidobacterium moraviense</name>
    <dbReference type="NCBI Taxonomy" id="2675323"/>
    <lineage>
        <taxon>Bacteria</taxon>
        <taxon>Bacillati</taxon>
        <taxon>Actinomycetota</taxon>
        <taxon>Actinomycetes</taxon>
        <taxon>Bifidobacteriales</taxon>
        <taxon>Bifidobacteriaceae</taxon>
        <taxon>Bifidobacterium</taxon>
    </lineage>
</organism>
<keyword evidence="5" id="KW-1185">Reference proteome</keyword>
<dbReference type="AlphaFoldDB" id="A0A7Y0HZ24"/>
<proteinExistence type="predicted"/>
<keyword evidence="2" id="KW-1133">Transmembrane helix</keyword>
<dbReference type="Proteomes" id="UP000588277">
    <property type="component" value="Unassembled WGS sequence"/>
</dbReference>
<keyword evidence="4" id="KW-0808">Transferase</keyword>
<feature type="transmembrane region" description="Helical" evidence="2">
    <location>
        <begin position="75"/>
        <end position="95"/>
    </location>
</feature>
<gene>
    <name evidence="4" type="ORF">G1C96_0347</name>
</gene>
<feature type="transmembrane region" description="Helical" evidence="2">
    <location>
        <begin position="101"/>
        <end position="130"/>
    </location>
</feature>
<dbReference type="GO" id="GO:0016020">
    <property type="term" value="C:membrane"/>
    <property type="evidence" value="ECO:0007669"/>
    <property type="project" value="InterPro"/>
</dbReference>
<reference evidence="4 5" key="1">
    <citation type="submission" date="2020-02" db="EMBL/GenBank/DDBJ databases">
        <title>Characterization of phylogenetic diversity of novel bifidobacterial species isolated in Czech ZOOs.</title>
        <authorList>
            <person name="Lugli G.A."/>
            <person name="Vera N.B."/>
            <person name="Ventura M."/>
        </authorList>
    </citation>
    <scope>NUCLEOTIDE SEQUENCE [LARGE SCALE GENOMIC DNA]</scope>
    <source>
        <strain evidence="4 5">DSM 109958</strain>
    </source>
</reference>
<feature type="transmembrane region" description="Helical" evidence="2">
    <location>
        <begin position="142"/>
        <end position="162"/>
    </location>
</feature>
<evidence type="ECO:0000313" key="5">
    <source>
        <dbReference type="Proteomes" id="UP000588277"/>
    </source>
</evidence>
<dbReference type="InterPro" id="IPR011712">
    <property type="entry name" value="Sig_transdc_His_kin_sub3_dim/P"/>
</dbReference>
<dbReference type="Gene3D" id="1.20.5.1930">
    <property type="match status" value="1"/>
</dbReference>
<dbReference type="Pfam" id="PF07730">
    <property type="entry name" value="HisKA_3"/>
    <property type="match status" value="1"/>
</dbReference>
<sequence>MTHDAITRGTPPHAAGGRPSGEGTLRRLTRRATTWIVRTAYANRWHAALGAAGALWELWRILADPLRAYHFHYEPYLTSLAAAFGLLLAAGFALAPEYAAYGTMAVCLAWVGLATGADTLPWMVVGVAAATGALARVRPRRGVIATGVWLAALAAVAAWRAGGMRSPSGFVDACATLGLCAAVACYVGVSVGWRLQAGAMADAQASRVRAEQELTRKRRSDAIARSIHDSLTGNLSYIALLAQRELSRLETDDDRGDEGDGRAAAHETWLSVERNANDALRGVRRVIGLLESDDAGNAGVPGAERSFEGIMRAQEPKLDALGIHGRTVVIDRSDGAVSPERLEAAHALVEELYANLMRHCATGDDVYFLRVAADGEGVTIAEANAPRARGNAGAGLPESGTGLVRHARAIRRLGGTCDWREDDGEWLFSAFIPAAATPSASSAPSSVG</sequence>